<sequence length="33" mass="3334">MPVNTAGSAGSAGSVTVRFGRRGVARWGRVCLG</sequence>
<protein>
    <submittedName>
        <fullName evidence="1">Uncharacterized protein</fullName>
    </submittedName>
</protein>
<proteinExistence type="predicted"/>
<reference evidence="1" key="1">
    <citation type="journal article" date="2021" name="Proc. Natl. Acad. Sci. U.S.A.">
        <title>A Catalog of Tens of Thousands of Viruses from Human Metagenomes Reveals Hidden Associations with Chronic Diseases.</title>
        <authorList>
            <person name="Tisza M.J."/>
            <person name="Buck C.B."/>
        </authorList>
    </citation>
    <scope>NUCLEOTIDE SEQUENCE</scope>
    <source>
        <strain evidence="1">Ct2hZ16</strain>
    </source>
</reference>
<accession>A0A8S5QVR2</accession>
<evidence type="ECO:0000313" key="1">
    <source>
        <dbReference type="EMBL" id="DAE22781.1"/>
    </source>
</evidence>
<name>A0A8S5QVR2_9CAUD</name>
<dbReference type="EMBL" id="BK015739">
    <property type="protein sequence ID" value="DAE22781.1"/>
    <property type="molecule type" value="Genomic_DNA"/>
</dbReference>
<organism evidence="1">
    <name type="scientific">Siphoviridae sp. ct2hZ16</name>
    <dbReference type="NCBI Taxonomy" id="2826276"/>
    <lineage>
        <taxon>Viruses</taxon>
        <taxon>Duplodnaviria</taxon>
        <taxon>Heunggongvirae</taxon>
        <taxon>Uroviricota</taxon>
        <taxon>Caudoviricetes</taxon>
    </lineage>
</organism>